<dbReference type="InterPro" id="IPR043502">
    <property type="entry name" value="DNA/RNA_pol_sf"/>
</dbReference>
<dbReference type="EMBL" id="JAAHFQ010000234">
    <property type="protein sequence ID" value="NER28586.1"/>
    <property type="molecule type" value="Genomic_DNA"/>
</dbReference>
<dbReference type="CDD" id="cd01651">
    <property type="entry name" value="RT_G2_intron"/>
    <property type="match status" value="1"/>
</dbReference>
<dbReference type="Pfam" id="PF01844">
    <property type="entry name" value="HNH"/>
    <property type="match status" value="1"/>
</dbReference>
<evidence type="ECO:0000259" key="1">
    <source>
        <dbReference type="PROSITE" id="PS50878"/>
    </source>
</evidence>
<reference evidence="2" key="1">
    <citation type="submission" date="2019-11" db="EMBL/GenBank/DDBJ databases">
        <title>Genomic insights into an expanded diversity of filamentous marine cyanobacteria reveals the extraordinary biosynthetic potential of Moorea and Okeania.</title>
        <authorList>
            <person name="Ferreira Leao T."/>
            <person name="Wang M."/>
            <person name="Moss N."/>
            <person name="Da Silva R."/>
            <person name="Sanders J."/>
            <person name="Nurk S."/>
            <person name="Gurevich A."/>
            <person name="Humphrey G."/>
            <person name="Reher R."/>
            <person name="Zhu Q."/>
            <person name="Belda-Ferre P."/>
            <person name="Glukhov E."/>
            <person name="Rex R."/>
            <person name="Dorrestein P.C."/>
            <person name="Knight R."/>
            <person name="Pevzner P."/>
            <person name="Gerwick W.H."/>
            <person name="Gerwick L."/>
        </authorList>
    </citation>
    <scope>NUCLEOTIDE SEQUENCE</scope>
    <source>
        <strain evidence="2">SIO1C4</strain>
    </source>
</reference>
<keyword evidence="2" id="KW-0548">Nucleotidyltransferase</keyword>
<organism evidence="2">
    <name type="scientific">Symploca sp. SIO1C4</name>
    <dbReference type="NCBI Taxonomy" id="2607765"/>
    <lineage>
        <taxon>Bacteria</taxon>
        <taxon>Bacillati</taxon>
        <taxon>Cyanobacteriota</taxon>
        <taxon>Cyanophyceae</taxon>
        <taxon>Coleofasciculales</taxon>
        <taxon>Coleofasciculaceae</taxon>
        <taxon>Symploca</taxon>
    </lineage>
</organism>
<dbReference type="PROSITE" id="PS50878">
    <property type="entry name" value="RT_POL"/>
    <property type="match status" value="1"/>
</dbReference>
<dbReference type="SUPFAM" id="SSF56672">
    <property type="entry name" value="DNA/RNA polymerases"/>
    <property type="match status" value="1"/>
</dbReference>
<dbReference type="InterPro" id="IPR051083">
    <property type="entry name" value="GrpII_Intron_Splice-Mob/Def"/>
</dbReference>
<dbReference type="SMART" id="SM00507">
    <property type="entry name" value="HNHc"/>
    <property type="match status" value="1"/>
</dbReference>
<dbReference type="GO" id="GO:0003676">
    <property type="term" value="F:nucleic acid binding"/>
    <property type="evidence" value="ECO:0007669"/>
    <property type="project" value="InterPro"/>
</dbReference>
<dbReference type="InterPro" id="IPR030931">
    <property type="entry name" value="Group_II_RT_mat"/>
</dbReference>
<feature type="domain" description="Reverse transcriptase" evidence="1">
    <location>
        <begin position="99"/>
        <end position="359"/>
    </location>
</feature>
<name>A0A6B3N4G0_9CYAN</name>
<dbReference type="PANTHER" id="PTHR34047:SF10">
    <property type="entry name" value="GROUP II INTRON-ASSOCIATED OPEN READING FRAME"/>
    <property type="match status" value="1"/>
</dbReference>
<proteinExistence type="predicted"/>
<dbReference type="Pfam" id="PF08388">
    <property type="entry name" value="GIIM"/>
    <property type="match status" value="1"/>
</dbReference>
<comment type="caution">
    <text evidence="2">The sequence shown here is derived from an EMBL/GenBank/DDBJ whole genome shotgun (WGS) entry which is preliminary data.</text>
</comment>
<dbReference type="Pfam" id="PF13655">
    <property type="entry name" value="RVT_N"/>
    <property type="match status" value="1"/>
</dbReference>
<sequence>MSKAINDSVKRKEYETSQTEAWFNINWKQVSRKVYKLQKRIYKATQRGDIGAARSLQKTLVNSWSAKVLAVRKVTQDNRGKNTAGIDGVKTLKPNQRIQLVERLKLSSKSKPVRRLWIPKPNKNQKRPLGIPTIEERATQALLKMALEPEWEAKFEPHSYGFRPARSTHDAITYIHKTLSTTDGKWVYDADISGCFDNIDHKALLDKINTCPTFRRQIKAWLKSEVIDLSNKGDKKGFTPSTSGTTKGGVISPLLANIALHGLEKRLKDWLWNEKKYRIPEWNATKQKWGTAKQAHTKATLSVVRYADDFLVIHPNQEIIEEAKQVVEEFLAEIGLEIKPSKTQIVHSTEGFDFLGVNIKHYKTGEYRSAKRTNGKPTGYVVLITPSKQAVQNHYQRLAKIVDSHRALPQEYLIKHLNPIIRGWCNYYKPYVSKEVFVKLDHLLTQKLIRWAKRRHPNKPRQWAYRKYFTLQKGDKWTFRSDINTLVKHSGSPIVRDITVKGEASFYDDNLADWAKRVSSHPMLNNTELNLIKKQKGIYSHCKGRFNEGDLWEIDHINPLSEGGKREVKNLQLIPKHCHFEKTRNERMKATKSRARNCAVSQERCEVKVSRIVLKTSGNREVIA</sequence>
<keyword evidence="2" id="KW-0808">Transferase</keyword>
<dbReference type="GO" id="GO:0004519">
    <property type="term" value="F:endonuclease activity"/>
    <property type="evidence" value="ECO:0007669"/>
    <property type="project" value="InterPro"/>
</dbReference>
<gene>
    <name evidence="2" type="primary">ltrA</name>
    <name evidence="2" type="ORF">F6J89_13375</name>
</gene>
<evidence type="ECO:0000313" key="2">
    <source>
        <dbReference type="EMBL" id="NER28586.1"/>
    </source>
</evidence>
<dbReference type="GO" id="GO:0008270">
    <property type="term" value="F:zinc ion binding"/>
    <property type="evidence" value="ECO:0007669"/>
    <property type="project" value="InterPro"/>
</dbReference>
<dbReference type="InterPro" id="IPR000477">
    <property type="entry name" value="RT_dom"/>
</dbReference>
<dbReference type="EC" id="2.7.7.49" evidence="2"/>
<keyword evidence="2" id="KW-0695">RNA-directed DNA polymerase</keyword>
<dbReference type="NCBIfam" id="TIGR04416">
    <property type="entry name" value="group_II_RT_mat"/>
    <property type="match status" value="1"/>
</dbReference>
<accession>A0A6B3N4G0</accession>
<dbReference type="Gene3D" id="1.10.30.50">
    <property type="match status" value="1"/>
</dbReference>
<dbReference type="InterPro" id="IPR002711">
    <property type="entry name" value="HNH"/>
</dbReference>
<dbReference type="PANTHER" id="PTHR34047">
    <property type="entry name" value="NUCLEAR INTRON MATURASE 1, MITOCHONDRIAL-RELATED"/>
    <property type="match status" value="1"/>
</dbReference>
<protein>
    <submittedName>
        <fullName evidence="2">Group II intron reverse transcriptase/maturase</fullName>
        <ecNumber evidence="2">2.7.7.49</ecNumber>
    </submittedName>
</protein>
<dbReference type="InterPro" id="IPR003615">
    <property type="entry name" value="HNH_nuc"/>
</dbReference>
<dbReference type="GO" id="GO:0003964">
    <property type="term" value="F:RNA-directed DNA polymerase activity"/>
    <property type="evidence" value="ECO:0007669"/>
    <property type="project" value="UniProtKB-KW"/>
</dbReference>
<dbReference type="InterPro" id="IPR013597">
    <property type="entry name" value="Mat_intron_G2"/>
</dbReference>
<dbReference type="AlphaFoldDB" id="A0A6B3N4G0"/>
<dbReference type="Pfam" id="PF00078">
    <property type="entry name" value="RVT_1"/>
    <property type="match status" value="1"/>
</dbReference>
<dbReference type="CDD" id="cd00085">
    <property type="entry name" value="HNHc"/>
    <property type="match status" value="1"/>
</dbReference>
<dbReference type="InterPro" id="IPR025960">
    <property type="entry name" value="RVT_N"/>
</dbReference>